<proteinExistence type="inferred from homology"/>
<dbReference type="PANTHER" id="PTHR13483:SF3">
    <property type="entry name" value="BOX C_D SNORNA PROTEIN 1"/>
    <property type="match status" value="1"/>
</dbReference>
<evidence type="ECO:0000256" key="2">
    <source>
        <dbReference type="ARBA" id="ARBA00022723"/>
    </source>
</evidence>
<keyword evidence="2" id="KW-0479">Metal-binding</keyword>
<keyword evidence="4" id="KW-0862">Zinc</keyword>
<evidence type="ECO:0000313" key="11">
    <source>
        <dbReference type="Proteomes" id="UP001212411"/>
    </source>
</evidence>
<accession>A0AAF0AW37</accession>
<evidence type="ECO:0000256" key="7">
    <source>
        <dbReference type="PROSITE-ProRule" id="PRU00453"/>
    </source>
</evidence>
<dbReference type="EMBL" id="CP115612">
    <property type="protein sequence ID" value="WBW73083.1"/>
    <property type="molecule type" value="Genomic_DNA"/>
</dbReference>
<evidence type="ECO:0000256" key="5">
    <source>
        <dbReference type="ARBA" id="ARBA00049598"/>
    </source>
</evidence>
<dbReference type="GO" id="GO:0008270">
    <property type="term" value="F:zinc ion binding"/>
    <property type="evidence" value="ECO:0007669"/>
    <property type="project" value="UniProtKB-UniRule"/>
</dbReference>
<dbReference type="SUPFAM" id="SSF144232">
    <property type="entry name" value="HIT/MYND zinc finger-like"/>
    <property type="match status" value="1"/>
</dbReference>
<evidence type="ECO:0000256" key="3">
    <source>
        <dbReference type="ARBA" id="ARBA00022771"/>
    </source>
</evidence>
<feature type="compositionally biased region" description="Low complexity" evidence="8">
    <location>
        <begin position="317"/>
        <end position="330"/>
    </location>
</feature>
<dbReference type="InterPro" id="IPR007529">
    <property type="entry name" value="Znf_HIT"/>
</dbReference>
<dbReference type="InterPro" id="IPR057721">
    <property type="entry name" value="BCD1_alpha/beta"/>
</dbReference>
<keyword evidence="1" id="KW-0597">Phosphoprotein</keyword>
<dbReference type="GO" id="GO:0000492">
    <property type="term" value="P:box C/D snoRNP assembly"/>
    <property type="evidence" value="ECO:0007669"/>
    <property type="project" value="TreeGrafter"/>
</dbReference>
<dbReference type="CDD" id="cd23023">
    <property type="entry name" value="zf-HIT_BCD1"/>
    <property type="match status" value="1"/>
</dbReference>
<dbReference type="Proteomes" id="UP001212411">
    <property type="component" value="Chromosome 2"/>
</dbReference>
<evidence type="ECO:0000256" key="1">
    <source>
        <dbReference type="ARBA" id="ARBA00022553"/>
    </source>
</evidence>
<feature type="compositionally biased region" description="Acidic residues" evidence="8">
    <location>
        <begin position="249"/>
        <end position="265"/>
    </location>
</feature>
<dbReference type="GO" id="GO:0070761">
    <property type="term" value="C:pre-snoRNP complex"/>
    <property type="evidence" value="ECO:0007669"/>
    <property type="project" value="TreeGrafter"/>
</dbReference>
<evidence type="ECO:0000256" key="6">
    <source>
        <dbReference type="ARBA" id="ARBA00049654"/>
    </source>
</evidence>
<dbReference type="GO" id="GO:0005634">
    <property type="term" value="C:nucleus"/>
    <property type="evidence" value="ECO:0007669"/>
    <property type="project" value="TreeGrafter"/>
</dbReference>
<dbReference type="AlphaFoldDB" id="A0AAF0AW37"/>
<name>A0AAF0AW37_9SCHI</name>
<evidence type="ECO:0000313" key="10">
    <source>
        <dbReference type="EMBL" id="WBW73083.1"/>
    </source>
</evidence>
<evidence type="ECO:0000256" key="8">
    <source>
        <dbReference type="SAM" id="MobiDB-lite"/>
    </source>
</evidence>
<dbReference type="RefSeq" id="XP_056037326.1">
    <property type="nucleotide sequence ID" value="XM_056181337.1"/>
</dbReference>
<evidence type="ECO:0000256" key="4">
    <source>
        <dbReference type="ARBA" id="ARBA00022833"/>
    </source>
</evidence>
<keyword evidence="11" id="KW-1185">Reference proteome</keyword>
<reference evidence="10 11" key="1">
    <citation type="journal article" date="2023" name="G3 (Bethesda)">
        <title>A high-quality reference genome for the fission yeast Schizosaccharomyces osmophilus.</title>
        <authorList>
            <person name="Jia G.S."/>
            <person name="Zhang W.C."/>
            <person name="Liang Y."/>
            <person name="Liu X.H."/>
            <person name="Rhind N."/>
            <person name="Pidoux A."/>
            <person name="Brysch-Herzberg M."/>
            <person name="Du L.L."/>
        </authorList>
    </citation>
    <scope>NUCLEOTIDE SEQUENCE [LARGE SCALE GENOMIC DNA]</scope>
    <source>
        <strain evidence="10 11">CBS 15793</strain>
    </source>
</reference>
<keyword evidence="3 7" id="KW-0863">Zinc-finger</keyword>
<evidence type="ECO:0000259" key="9">
    <source>
        <dbReference type="PROSITE" id="PS51083"/>
    </source>
</evidence>
<dbReference type="PANTHER" id="PTHR13483">
    <property type="entry name" value="BOX C_D SNORNA PROTEIN 1-RELATED"/>
    <property type="match status" value="1"/>
</dbReference>
<feature type="compositionally biased region" description="Basic and acidic residues" evidence="8">
    <location>
        <begin position="272"/>
        <end position="283"/>
    </location>
</feature>
<dbReference type="Pfam" id="PF04438">
    <property type="entry name" value="zf-HIT"/>
    <property type="match status" value="1"/>
</dbReference>
<feature type="domain" description="HIT-type" evidence="9">
    <location>
        <begin position="9"/>
        <end position="43"/>
    </location>
</feature>
<dbReference type="Gene3D" id="3.30.60.190">
    <property type="match status" value="1"/>
</dbReference>
<comment type="function">
    <text evidence="5">Required for box C/D snoRNAs accumulation involved in snoRNA processing, snoRNA transport to the nucleolus and ribosome biogenesis.</text>
</comment>
<dbReference type="KEGG" id="som:SOMG_02545"/>
<dbReference type="PROSITE" id="PS51083">
    <property type="entry name" value="ZF_HIT"/>
    <property type="match status" value="1"/>
</dbReference>
<sequence length="356" mass="40494">MSEGRSKICSVCKTNVSKYRCPGCESLYCSLSCNKTHKERTECSGKRDPTKFIPKNQLVSHLNSDYNFLSGLEKVLEKKEKDESASIHRADRNRTQLKRSIEKTGINVHLAPPSIKKRKDNKTHFDRKKRHVVWTIEWQLHDVSIQGSPIAVCLTHQNNENDSIDKLWENFLKENENKLPIDLSKFQLGNHPKWVMKARRSVSRGDIFKKVSPFVPFSSVLQQIEIFEFPTVHILPGEIPVFTLSDYETSSEEEEEEEEESESSDSESSCDSTDRESDTERLDLASSNEEYSAGPKETPIPTFDATSNKEEEKEVQSNSPDASLDDALLLNKEKSNAVGDSTTLPPLFGSFFQKKD</sequence>
<gene>
    <name evidence="10" type="primary">bcd1</name>
    <name evidence="10" type="ORF">SOMG_02545</name>
</gene>
<dbReference type="InterPro" id="IPR051639">
    <property type="entry name" value="BCD1"/>
</dbReference>
<comment type="similarity">
    <text evidence="6">Belongs to the BCD1 family.</text>
</comment>
<dbReference type="GO" id="GO:0000463">
    <property type="term" value="P:maturation of LSU-rRNA from tricistronic rRNA transcript (SSU-rRNA, 5.8S rRNA, LSU-rRNA)"/>
    <property type="evidence" value="ECO:0007669"/>
    <property type="project" value="TreeGrafter"/>
</dbReference>
<feature type="region of interest" description="Disordered" evidence="8">
    <location>
        <begin position="246"/>
        <end position="356"/>
    </location>
</feature>
<dbReference type="Pfam" id="PF25790">
    <property type="entry name" value="BCD1"/>
    <property type="match status" value="1"/>
</dbReference>
<protein>
    <submittedName>
        <fullName evidence="10">SnoRNA biogenesis protein Bcd1</fullName>
    </submittedName>
</protein>
<dbReference type="GeneID" id="80876026"/>
<organism evidence="10 11">
    <name type="scientific">Schizosaccharomyces osmophilus</name>
    <dbReference type="NCBI Taxonomy" id="2545709"/>
    <lineage>
        <taxon>Eukaryota</taxon>
        <taxon>Fungi</taxon>
        <taxon>Dikarya</taxon>
        <taxon>Ascomycota</taxon>
        <taxon>Taphrinomycotina</taxon>
        <taxon>Schizosaccharomycetes</taxon>
        <taxon>Schizosaccharomycetales</taxon>
        <taxon>Schizosaccharomycetaceae</taxon>
        <taxon>Schizosaccharomyces</taxon>
    </lineage>
</organism>
<dbReference type="GO" id="GO:0048254">
    <property type="term" value="P:snoRNA localization"/>
    <property type="evidence" value="ECO:0007669"/>
    <property type="project" value="TreeGrafter"/>
</dbReference>